<keyword evidence="1" id="KW-0812">Transmembrane</keyword>
<accession>A0A2M7RJK2</accession>
<feature type="transmembrane region" description="Helical" evidence="1">
    <location>
        <begin position="5"/>
        <end position="23"/>
    </location>
</feature>
<organism evidence="2 3">
    <name type="scientific">Candidatus Kerfeldbacteria bacterium CG_4_10_14_0_8_um_filter_42_10</name>
    <dbReference type="NCBI Taxonomy" id="2014248"/>
    <lineage>
        <taxon>Bacteria</taxon>
        <taxon>Candidatus Kerfeldiibacteriota</taxon>
    </lineage>
</organism>
<evidence type="ECO:0000313" key="2">
    <source>
        <dbReference type="EMBL" id="PIY96939.1"/>
    </source>
</evidence>
<keyword evidence="1" id="KW-1133">Transmembrane helix</keyword>
<dbReference type="EMBL" id="PFMD01000024">
    <property type="protein sequence ID" value="PIY96939.1"/>
    <property type="molecule type" value="Genomic_DNA"/>
</dbReference>
<comment type="caution">
    <text evidence="2">The sequence shown here is derived from an EMBL/GenBank/DDBJ whole genome shotgun (WGS) entry which is preliminary data.</text>
</comment>
<reference evidence="2 3" key="1">
    <citation type="submission" date="2017-09" db="EMBL/GenBank/DDBJ databases">
        <title>Depth-based differentiation of microbial function through sediment-hosted aquifers and enrichment of novel symbionts in the deep terrestrial subsurface.</title>
        <authorList>
            <person name="Probst A.J."/>
            <person name="Ladd B."/>
            <person name="Jarett J.K."/>
            <person name="Geller-Mcgrath D.E."/>
            <person name="Sieber C.M."/>
            <person name="Emerson J.B."/>
            <person name="Anantharaman K."/>
            <person name="Thomas B.C."/>
            <person name="Malmstrom R."/>
            <person name="Stieglmeier M."/>
            <person name="Klingl A."/>
            <person name="Woyke T."/>
            <person name="Ryan C.M."/>
            <person name="Banfield J.F."/>
        </authorList>
    </citation>
    <scope>NUCLEOTIDE SEQUENCE [LARGE SCALE GENOMIC DNA]</scope>
    <source>
        <strain evidence="2">CG_4_10_14_0_8_um_filter_42_10</strain>
    </source>
</reference>
<evidence type="ECO:0000313" key="3">
    <source>
        <dbReference type="Proteomes" id="UP000230779"/>
    </source>
</evidence>
<evidence type="ECO:0000256" key="1">
    <source>
        <dbReference type="SAM" id="Phobius"/>
    </source>
</evidence>
<feature type="transmembrane region" description="Helical" evidence="1">
    <location>
        <begin position="53"/>
        <end position="72"/>
    </location>
</feature>
<keyword evidence="1" id="KW-0472">Membrane</keyword>
<proteinExistence type="predicted"/>
<dbReference type="Proteomes" id="UP000230779">
    <property type="component" value="Unassembled WGS sequence"/>
</dbReference>
<gene>
    <name evidence="2" type="ORF">COY66_02085</name>
</gene>
<dbReference type="AlphaFoldDB" id="A0A2M7RJK2"/>
<sequence length="88" mass="10264">MKKIVLIFTGWIIIIATVFLSFYNRSITEYHKIDPITGEEYGEMGFYTDWTKMAWYLAGVTVVYCVTCFVVLHLRKKKSATLDEAKKK</sequence>
<protein>
    <submittedName>
        <fullName evidence="2">Uncharacterized protein</fullName>
    </submittedName>
</protein>
<name>A0A2M7RJK2_9BACT</name>